<keyword evidence="3" id="KW-0862">Zinc</keyword>
<dbReference type="InterPro" id="IPR006564">
    <property type="entry name" value="Znf_PMZ"/>
</dbReference>
<dbReference type="PROSITE" id="PS50966">
    <property type="entry name" value="ZF_SWIM"/>
    <property type="match status" value="1"/>
</dbReference>
<name>A0A9W3CMW8_RAPSA</name>
<organism evidence="7 8">
    <name type="scientific">Raphanus sativus</name>
    <name type="common">Radish</name>
    <name type="synonym">Raphanus raphanistrum var. sativus</name>
    <dbReference type="NCBI Taxonomy" id="3726"/>
    <lineage>
        <taxon>Eukaryota</taxon>
        <taxon>Viridiplantae</taxon>
        <taxon>Streptophyta</taxon>
        <taxon>Embryophyta</taxon>
        <taxon>Tracheophyta</taxon>
        <taxon>Spermatophyta</taxon>
        <taxon>Magnoliopsida</taxon>
        <taxon>eudicotyledons</taxon>
        <taxon>Gunneridae</taxon>
        <taxon>Pentapetalae</taxon>
        <taxon>rosids</taxon>
        <taxon>malvids</taxon>
        <taxon>Brassicales</taxon>
        <taxon>Brassicaceae</taxon>
        <taxon>Brassiceae</taxon>
        <taxon>Raphanus</taxon>
    </lineage>
</organism>
<sequence length="774" mass="89387">MSGDNDITFMIYYDGKFENLEGILSYVGGKVHHLETTPQCLFGGIISAGFVDMYGQRVWYKFPFEEFSDLKVLFDGGLNFQKMCEAAQYVKTLEIYLEHEDVNNEAEESESAAAQDAQSEAHDVETAPLDDADSGIERNDSRDDNVPDPRDELVDEIVADFVDEEEYNEAHRDTPPGSDDEEGDITYERWQRGSGELKIMMVFESINEFKEAVLEYALKGGWNVKYTRWGDQISEAKCAVVGEVPCTWRIYCSFEKSVQQYMVKSFQEEHTCTKDGYCKLLTDHVIAKLLLNEIRHDNALAPRHIQEIIEDKYNLTVTHDIARKARKRALNMISDEFDEQFARIKDYKEHILKTNPGSTCDVATIIREDGVEIFDKFYVCFKALKTIWRAYCRPIFGIDGCFMKSTSKGQLLAAVGRDANNQIYPVAWGIVQVEDTDNWKWFIQRVKHDLNLQSGQGFTLISDKQKGLIKAVEDELPHIEHRMCARHVYGNVKKLHPNKPKFKNLYWAVVNSFNEGDYKASLKELKAFDSQIYDDLMVRDPTTCTRAFFSTTSSCEDGLNNFSESYNSGLKKARGLPLVQMLETMRRQTMVRIEVRKKKLLKYRKKYSEKVANTIAEEEERRKWCKKRTPGPNGVSEVEEIGISYTVNMEKRTCSCRRWDLTGIPCRHALKVIKDKKLRSEDFVADCYLTSLWKKQYSDSITPVEGMKFWKDAPGSKVEPPPRPKEKGRKKNPQKRKKSIYESPTKSRIFLSLFLKVLFFSGYRDVNEKDELCL</sequence>
<dbReference type="InterPro" id="IPR007527">
    <property type="entry name" value="Znf_SWIM"/>
</dbReference>
<evidence type="ECO:0000256" key="2">
    <source>
        <dbReference type="ARBA" id="ARBA00022771"/>
    </source>
</evidence>
<feature type="region of interest" description="Disordered" evidence="5">
    <location>
        <begin position="104"/>
        <end position="152"/>
    </location>
</feature>
<keyword evidence="2 4" id="KW-0863">Zinc-finger</keyword>
<reference evidence="8" key="1">
    <citation type="submission" date="2025-08" db="UniProtKB">
        <authorList>
            <consortium name="RefSeq"/>
        </authorList>
    </citation>
    <scope>IDENTIFICATION</scope>
    <source>
        <tissue evidence="8">Leaf</tissue>
    </source>
</reference>
<feature type="domain" description="SWIM-type" evidence="6">
    <location>
        <begin position="645"/>
        <end position="677"/>
    </location>
</feature>
<protein>
    <submittedName>
        <fullName evidence="8">Uncharacterized protein LOC130502020</fullName>
    </submittedName>
</protein>
<dbReference type="AlphaFoldDB" id="A0A9W3CMW8"/>
<dbReference type="GeneID" id="130502020"/>
<evidence type="ECO:0000256" key="4">
    <source>
        <dbReference type="PROSITE-ProRule" id="PRU00325"/>
    </source>
</evidence>
<dbReference type="SMART" id="SM00575">
    <property type="entry name" value="ZnF_PMZ"/>
    <property type="match status" value="1"/>
</dbReference>
<dbReference type="Pfam" id="PF04434">
    <property type="entry name" value="SWIM"/>
    <property type="match status" value="1"/>
</dbReference>
<dbReference type="RefSeq" id="XP_056852815.1">
    <property type="nucleotide sequence ID" value="XM_056996835.1"/>
</dbReference>
<evidence type="ECO:0000313" key="8">
    <source>
        <dbReference type="RefSeq" id="XP_056852815.1"/>
    </source>
</evidence>
<accession>A0A9W3CMW8</accession>
<dbReference type="OrthoDB" id="1090889at2759"/>
<keyword evidence="7" id="KW-1185">Reference proteome</keyword>
<dbReference type="PANTHER" id="PTHR31973">
    <property type="entry name" value="POLYPROTEIN, PUTATIVE-RELATED"/>
    <property type="match status" value="1"/>
</dbReference>
<evidence type="ECO:0000256" key="3">
    <source>
        <dbReference type="ARBA" id="ARBA00022833"/>
    </source>
</evidence>
<feature type="region of interest" description="Disordered" evidence="5">
    <location>
        <begin position="164"/>
        <end position="184"/>
    </location>
</feature>
<gene>
    <name evidence="8" type="primary">LOC130502020</name>
</gene>
<dbReference type="Pfam" id="PF10551">
    <property type="entry name" value="MULE"/>
    <property type="match status" value="1"/>
</dbReference>
<feature type="compositionally biased region" description="Basic and acidic residues" evidence="5">
    <location>
        <begin position="135"/>
        <end position="152"/>
    </location>
</feature>
<dbReference type="InterPro" id="IPR018289">
    <property type="entry name" value="MULE_transposase_dom"/>
</dbReference>
<proteinExistence type="predicted"/>
<dbReference type="KEGG" id="rsz:130502020"/>
<evidence type="ECO:0000313" key="7">
    <source>
        <dbReference type="Proteomes" id="UP000504610"/>
    </source>
</evidence>
<evidence type="ECO:0000256" key="5">
    <source>
        <dbReference type="SAM" id="MobiDB-lite"/>
    </source>
</evidence>
<keyword evidence="1" id="KW-0479">Metal-binding</keyword>
<evidence type="ECO:0000259" key="6">
    <source>
        <dbReference type="PROSITE" id="PS50966"/>
    </source>
</evidence>
<evidence type="ECO:0000256" key="1">
    <source>
        <dbReference type="ARBA" id="ARBA00022723"/>
    </source>
</evidence>
<dbReference type="Proteomes" id="UP000504610">
    <property type="component" value="Unplaced"/>
</dbReference>
<dbReference type="GO" id="GO:0008270">
    <property type="term" value="F:zinc ion binding"/>
    <property type="evidence" value="ECO:0007669"/>
    <property type="project" value="UniProtKB-KW"/>
</dbReference>
<feature type="region of interest" description="Disordered" evidence="5">
    <location>
        <begin position="712"/>
        <end position="741"/>
    </location>
</feature>
<feature type="compositionally biased region" description="Basic residues" evidence="5">
    <location>
        <begin position="726"/>
        <end position="738"/>
    </location>
</feature>
<dbReference type="PANTHER" id="PTHR31973:SF187">
    <property type="entry name" value="MUTATOR TRANSPOSASE MUDRA PROTEIN"/>
    <property type="match status" value="1"/>
</dbReference>